<gene>
    <name evidence="2" type="ORF">VNI00_000447</name>
</gene>
<name>A0AAW0EAY5_9AGAR</name>
<proteinExistence type="predicted"/>
<evidence type="ECO:0000313" key="2">
    <source>
        <dbReference type="EMBL" id="KAK7060716.1"/>
    </source>
</evidence>
<reference evidence="2 3" key="1">
    <citation type="submission" date="2024-01" db="EMBL/GenBank/DDBJ databases">
        <title>A draft genome for a cacao thread blight-causing isolate of Paramarasmius palmivorus.</title>
        <authorList>
            <person name="Baruah I.K."/>
            <person name="Bukari Y."/>
            <person name="Amoako-Attah I."/>
            <person name="Meinhardt L.W."/>
            <person name="Bailey B.A."/>
            <person name="Cohen S.P."/>
        </authorList>
    </citation>
    <scope>NUCLEOTIDE SEQUENCE [LARGE SCALE GENOMIC DNA]</scope>
    <source>
        <strain evidence="2 3">GH-12</strain>
    </source>
</reference>
<feature type="compositionally biased region" description="Acidic residues" evidence="1">
    <location>
        <begin position="350"/>
        <end position="360"/>
    </location>
</feature>
<sequence length="384" mass="43266">MASQDLDIDVLDLASNMWGSDSECVNNLFGVRHHCSRACVNEYSFLEWAKDNAGLWRRKPQGYIDDKVLDFLDDPDFNVVYSATQFRKIAFSKGKGRFASPIHAPHPALYDQTVVAGGMTRFLFDLSLAWEEPGTLLGVISTFGNDATWLSQAHCIFNNLDNINDIEKYFLAALTVCLCVAPECLDSPCSEYNESFDQADEPDTESPVYLFVQAPPTRLSEVDAWLNSQVFFWSYDENGATQIPEHIQRYLGLPKLTLGTPRILLRSWRKYVYDAVYTWQVARGFDPTTSDFARSLGFSTYQAVSNNDLSASREDFDAEPTMSRIAEATNKGQLDMADSPTLIEDKESESSSEGDQEPESESFLYKFQTTLSWWQATSDIPAFG</sequence>
<dbReference type="Proteomes" id="UP001383192">
    <property type="component" value="Unassembled WGS sequence"/>
</dbReference>
<feature type="region of interest" description="Disordered" evidence="1">
    <location>
        <begin position="327"/>
        <end position="361"/>
    </location>
</feature>
<accession>A0AAW0EAY5</accession>
<comment type="caution">
    <text evidence="2">The sequence shown here is derived from an EMBL/GenBank/DDBJ whole genome shotgun (WGS) entry which is preliminary data.</text>
</comment>
<evidence type="ECO:0000256" key="1">
    <source>
        <dbReference type="SAM" id="MobiDB-lite"/>
    </source>
</evidence>
<dbReference type="EMBL" id="JAYKXP010000002">
    <property type="protein sequence ID" value="KAK7060716.1"/>
    <property type="molecule type" value="Genomic_DNA"/>
</dbReference>
<organism evidence="2 3">
    <name type="scientific">Paramarasmius palmivorus</name>
    <dbReference type="NCBI Taxonomy" id="297713"/>
    <lineage>
        <taxon>Eukaryota</taxon>
        <taxon>Fungi</taxon>
        <taxon>Dikarya</taxon>
        <taxon>Basidiomycota</taxon>
        <taxon>Agaricomycotina</taxon>
        <taxon>Agaricomycetes</taxon>
        <taxon>Agaricomycetidae</taxon>
        <taxon>Agaricales</taxon>
        <taxon>Marasmiineae</taxon>
        <taxon>Marasmiaceae</taxon>
        <taxon>Paramarasmius</taxon>
    </lineage>
</organism>
<dbReference type="AlphaFoldDB" id="A0AAW0EAY5"/>
<evidence type="ECO:0000313" key="3">
    <source>
        <dbReference type="Proteomes" id="UP001383192"/>
    </source>
</evidence>
<keyword evidence="3" id="KW-1185">Reference proteome</keyword>
<protein>
    <submittedName>
        <fullName evidence="2">Uncharacterized protein</fullName>
    </submittedName>
</protein>